<dbReference type="Proteomes" id="UP001224418">
    <property type="component" value="Unassembled WGS sequence"/>
</dbReference>
<evidence type="ECO:0000313" key="2">
    <source>
        <dbReference type="Proteomes" id="UP001224418"/>
    </source>
</evidence>
<dbReference type="EMBL" id="JAUSWN010000019">
    <property type="protein sequence ID" value="MDQ0480447.1"/>
    <property type="molecule type" value="Genomic_DNA"/>
</dbReference>
<dbReference type="RefSeq" id="WP_307356435.1">
    <property type="nucleotide sequence ID" value="NZ_BAAACJ010000007.1"/>
</dbReference>
<evidence type="ECO:0000313" key="1">
    <source>
        <dbReference type="EMBL" id="MDQ0480447.1"/>
    </source>
</evidence>
<reference evidence="1 2" key="1">
    <citation type="submission" date="2023-07" db="EMBL/GenBank/DDBJ databases">
        <title>Genomic Encyclopedia of Type Strains, Phase IV (KMG-IV): sequencing the most valuable type-strain genomes for metagenomic binning, comparative biology and taxonomic classification.</title>
        <authorList>
            <person name="Goeker M."/>
        </authorList>
    </citation>
    <scope>NUCLEOTIDE SEQUENCE [LARGE SCALE GENOMIC DNA]</scope>
    <source>
        <strain evidence="1 2">DSM 1400</strain>
    </source>
</reference>
<sequence>MSENDSSMVQSFNDDNCEINVESKVLSTSDCVKDNGKGKYKISKVLGNVETNTAIINKVNIPGGFTEIKGIKRDVVVTQAKLIGGQLFVEGYIINNISYVTPSQGYSKSCCMAHRNIWNDIDVKTPFSMGIDASDLDGKMHMNKCIKTECPYANNTMKNNRCDTGTMGSSLCEKLSYEKKVFNEIPYCELNSFEISELTINKMPQCDNCHDKCCDDYRKVYCSIVQKIVLKLELSILVEGYKKMHHSEYNTEFCNPERCQMNVDTEF</sequence>
<proteinExistence type="predicted"/>
<keyword evidence="2" id="KW-1185">Reference proteome</keyword>
<accession>A0ABU0JX03</accession>
<protein>
    <submittedName>
        <fullName evidence="1">Uncharacterized protein</fullName>
    </submittedName>
</protein>
<organism evidence="1 2">
    <name type="scientific">Hathewaya limosa</name>
    <name type="common">Clostridium limosum</name>
    <dbReference type="NCBI Taxonomy" id="1536"/>
    <lineage>
        <taxon>Bacteria</taxon>
        <taxon>Bacillati</taxon>
        <taxon>Bacillota</taxon>
        <taxon>Clostridia</taxon>
        <taxon>Eubacteriales</taxon>
        <taxon>Clostridiaceae</taxon>
        <taxon>Hathewaya</taxon>
    </lineage>
</organism>
<name>A0ABU0JX03_HATLI</name>
<gene>
    <name evidence="1" type="ORF">QOZ93_002195</name>
</gene>
<comment type="caution">
    <text evidence="1">The sequence shown here is derived from an EMBL/GenBank/DDBJ whole genome shotgun (WGS) entry which is preliminary data.</text>
</comment>